<accession>A0A1J4TQF9</accession>
<dbReference type="Pfam" id="PF22700">
    <property type="entry name" value="MVD-like_N"/>
    <property type="match status" value="1"/>
</dbReference>
<dbReference type="EC" id="4.1.1.33" evidence="2"/>
<dbReference type="PIRSF" id="PIRSF015950">
    <property type="entry name" value="Mev_P_decrbx"/>
    <property type="match status" value="1"/>
</dbReference>
<name>A0A1J4TQF9_9BACT</name>
<evidence type="ECO:0000256" key="5">
    <source>
        <dbReference type="ARBA" id="ARBA00022840"/>
    </source>
</evidence>
<dbReference type="AlphaFoldDB" id="A0A1J4TQF9"/>
<evidence type="ECO:0000259" key="8">
    <source>
        <dbReference type="Pfam" id="PF18376"/>
    </source>
</evidence>
<keyword evidence="4" id="KW-0547">Nucleotide-binding</keyword>
<dbReference type="SUPFAM" id="SSF55060">
    <property type="entry name" value="GHMP Kinase, C-terminal domain"/>
    <property type="match status" value="1"/>
</dbReference>
<dbReference type="InterPro" id="IPR053859">
    <property type="entry name" value="MVD-like_N"/>
</dbReference>
<dbReference type="Proteomes" id="UP000183120">
    <property type="component" value="Unassembled WGS sequence"/>
</dbReference>
<comment type="similarity">
    <text evidence="1">Belongs to the diphosphomevalonate decarboxylase family.</text>
</comment>
<dbReference type="InterPro" id="IPR029765">
    <property type="entry name" value="Mev_diP_decarb"/>
</dbReference>
<reference evidence="10 11" key="1">
    <citation type="journal article" date="2016" name="Environ. Microbiol.">
        <title>Genomic resolution of a cold subsurface aquifer community provides metabolic insights for novel microbes adapted to high CO concentrations.</title>
        <authorList>
            <person name="Probst A.J."/>
            <person name="Castelle C.J."/>
            <person name="Singh A."/>
            <person name="Brown C.T."/>
            <person name="Anantharaman K."/>
            <person name="Sharon I."/>
            <person name="Hug L.A."/>
            <person name="Burstein D."/>
            <person name="Emerson J.B."/>
            <person name="Thomas B.C."/>
            <person name="Banfield J.F."/>
        </authorList>
    </citation>
    <scope>NUCLEOTIDE SEQUENCE [LARGE SCALE GENOMIC DNA]</scope>
    <source>
        <strain evidence="10">CG1_02_37_22</strain>
    </source>
</reference>
<dbReference type="GO" id="GO:0005829">
    <property type="term" value="C:cytosol"/>
    <property type="evidence" value="ECO:0007669"/>
    <property type="project" value="InterPro"/>
</dbReference>
<organism evidence="10 11">
    <name type="scientific">Candidatus Gottesmanbacteria bacterium CG1_02_37_22</name>
    <dbReference type="NCBI Taxonomy" id="1805209"/>
    <lineage>
        <taxon>Bacteria</taxon>
        <taxon>Candidatus Gottesmaniibacteriota</taxon>
    </lineage>
</organism>
<dbReference type="Pfam" id="PF18376">
    <property type="entry name" value="MDD_C"/>
    <property type="match status" value="1"/>
</dbReference>
<dbReference type="FunFam" id="3.30.230.10:FF:000072">
    <property type="entry name" value="Diphosphomevalonate decarboxylase"/>
    <property type="match status" value="1"/>
</dbReference>
<gene>
    <name evidence="10" type="ORF">AUJ73_04790</name>
</gene>
<evidence type="ECO:0000313" key="11">
    <source>
        <dbReference type="Proteomes" id="UP000183120"/>
    </source>
</evidence>
<evidence type="ECO:0000256" key="7">
    <source>
        <dbReference type="ARBA" id="ARBA00023239"/>
    </source>
</evidence>
<dbReference type="PANTHER" id="PTHR10977:SF3">
    <property type="entry name" value="DIPHOSPHOMEVALONATE DECARBOXYLASE"/>
    <property type="match status" value="1"/>
</dbReference>
<dbReference type="NCBIfam" id="TIGR01240">
    <property type="entry name" value="mevDPdecarb"/>
    <property type="match status" value="1"/>
</dbReference>
<feature type="domain" description="Diphosphomevalonate decarboxylase-like N-terminal" evidence="9">
    <location>
        <begin position="8"/>
        <end position="161"/>
    </location>
</feature>
<keyword evidence="3" id="KW-0444">Lipid biosynthesis</keyword>
<dbReference type="InterPro" id="IPR014721">
    <property type="entry name" value="Ribsml_uS5_D2-typ_fold_subgr"/>
</dbReference>
<dbReference type="Gene3D" id="3.30.70.890">
    <property type="entry name" value="GHMP kinase, C-terminal domain"/>
    <property type="match status" value="1"/>
</dbReference>
<dbReference type="Gene3D" id="3.30.230.10">
    <property type="match status" value="1"/>
</dbReference>
<keyword evidence="6" id="KW-0443">Lipid metabolism</keyword>
<dbReference type="InterPro" id="IPR036554">
    <property type="entry name" value="GHMP_kinase_C_sf"/>
</dbReference>
<dbReference type="InterPro" id="IPR020568">
    <property type="entry name" value="Ribosomal_Su5_D2-typ_SF"/>
</dbReference>
<evidence type="ECO:0000259" key="9">
    <source>
        <dbReference type="Pfam" id="PF22700"/>
    </source>
</evidence>
<evidence type="ECO:0000256" key="6">
    <source>
        <dbReference type="ARBA" id="ARBA00023098"/>
    </source>
</evidence>
<dbReference type="SUPFAM" id="SSF54211">
    <property type="entry name" value="Ribosomal protein S5 domain 2-like"/>
    <property type="match status" value="1"/>
</dbReference>
<evidence type="ECO:0000256" key="4">
    <source>
        <dbReference type="ARBA" id="ARBA00022741"/>
    </source>
</evidence>
<evidence type="ECO:0000256" key="2">
    <source>
        <dbReference type="ARBA" id="ARBA00012296"/>
    </source>
</evidence>
<dbReference type="PANTHER" id="PTHR10977">
    <property type="entry name" value="DIPHOSPHOMEVALONATE DECARBOXYLASE"/>
    <property type="match status" value="1"/>
</dbReference>
<keyword evidence="7" id="KW-0456">Lyase</keyword>
<feature type="domain" description="Mvd1 C-terminal" evidence="8">
    <location>
        <begin position="176"/>
        <end position="303"/>
    </location>
</feature>
<evidence type="ECO:0000313" key="10">
    <source>
        <dbReference type="EMBL" id="OIO12917.1"/>
    </source>
</evidence>
<dbReference type="GO" id="GO:0005524">
    <property type="term" value="F:ATP binding"/>
    <property type="evidence" value="ECO:0007669"/>
    <property type="project" value="UniProtKB-KW"/>
</dbReference>
<protein>
    <recommendedName>
        <fullName evidence="2">diphosphomevalonate decarboxylase</fullName>
        <ecNumber evidence="2">4.1.1.33</ecNumber>
    </recommendedName>
</protein>
<dbReference type="GO" id="GO:0004163">
    <property type="term" value="F:diphosphomevalonate decarboxylase activity"/>
    <property type="evidence" value="ECO:0007669"/>
    <property type="project" value="UniProtKB-EC"/>
</dbReference>
<dbReference type="GO" id="GO:0019287">
    <property type="term" value="P:isopentenyl diphosphate biosynthetic process, mevalonate pathway"/>
    <property type="evidence" value="ECO:0007669"/>
    <property type="project" value="InterPro"/>
</dbReference>
<dbReference type="STRING" id="1805209.AUJ73_04790"/>
<keyword evidence="5" id="KW-0067">ATP-binding</keyword>
<evidence type="ECO:0000256" key="1">
    <source>
        <dbReference type="ARBA" id="ARBA00008831"/>
    </source>
</evidence>
<comment type="caution">
    <text evidence="10">The sequence shown here is derived from an EMBL/GenBank/DDBJ whole genome shotgun (WGS) entry which is preliminary data.</text>
</comment>
<evidence type="ECO:0000256" key="3">
    <source>
        <dbReference type="ARBA" id="ARBA00022516"/>
    </source>
</evidence>
<dbReference type="InterPro" id="IPR041431">
    <property type="entry name" value="Mvd1_C"/>
</dbReference>
<dbReference type="InterPro" id="IPR005935">
    <property type="entry name" value="Mev_decarb"/>
</dbReference>
<proteinExistence type="inferred from homology"/>
<sequence length="326" mass="36378">MIKSTSIAPSNIAFIKYWGKKDSSLKLPLNGSVSMNLSGMTTTTTVEFKKDFTEDEILIENDDRKKTKDRVSGHLDKIRQITEVDMKAKVVSRNNFPSSTGLSSSSSAFAALTLAAVNALNLHLSEKDLSILARQGSGSACRSIPDGFVEWLEGEDSNSSYSYSLHPPEYFDIADVVIVVSDKKKDISSTEGQILADTSPFMATRLANIKDKIIKIKQIINKKDFSSFGQLIESEALEMHAIMLTSNPPLIYWQPGTINIIKLVKKMRTEGLEVYFSLNTGQDVHIICKRKDVNKLEGYFRKIEEVKRIIVNYPSVGARLSDNHLF</sequence>
<dbReference type="EMBL" id="MNUY01000075">
    <property type="protein sequence ID" value="OIO12917.1"/>
    <property type="molecule type" value="Genomic_DNA"/>
</dbReference>